<dbReference type="Proteomes" id="UP000708298">
    <property type="component" value="Unassembled WGS sequence"/>
</dbReference>
<gene>
    <name evidence="3" type="ORF">ASILVAE211_21570</name>
</gene>
<dbReference type="EMBL" id="JAESVB010000018">
    <property type="protein sequence ID" value="MCB8877799.1"/>
    <property type="molecule type" value="Genomic_DNA"/>
</dbReference>
<dbReference type="InterPro" id="IPR002560">
    <property type="entry name" value="Transposase_DDE"/>
</dbReference>
<dbReference type="RefSeq" id="WP_227323448.1">
    <property type="nucleotide sequence ID" value="NZ_JAESVB010000018.1"/>
</dbReference>
<evidence type="ECO:0000313" key="3">
    <source>
        <dbReference type="EMBL" id="MCB8877799.1"/>
    </source>
</evidence>
<dbReference type="PANTHER" id="PTHR33498">
    <property type="entry name" value="TRANSPOSASE FOR INSERTION SEQUENCE ELEMENT IS1557"/>
    <property type="match status" value="1"/>
</dbReference>
<dbReference type="NCBIfam" id="NF033550">
    <property type="entry name" value="transpos_ISL3"/>
    <property type="match status" value="1"/>
</dbReference>
<organism evidence="3 4">
    <name type="scientific">Acidisoma silvae</name>
    <dbReference type="NCBI Taxonomy" id="2802396"/>
    <lineage>
        <taxon>Bacteria</taxon>
        <taxon>Pseudomonadati</taxon>
        <taxon>Pseudomonadota</taxon>
        <taxon>Alphaproteobacteria</taxon>
        <taxon>Acetobacterales</taxon>
        <taxon>Acidocellaceae</taxon>
        <taxon>Acidisoma</taxon>
    </lineage>
</organism>
<evidence type="ECO:0000313" key="4">
    <source>
        <dbReference type="Proteomes" id="UP000708298"/>
    </source>
</evidence>
<dbReference type="AlphaFoldDB" id="A0A964E136"/>
<feature type="domain" description="Transposase IS204/IS1001/IS1096/IS1165 DDE" evidence="1">
    <location>
        <begin position="431"/>
        <end position="546"/>
    </location>
</feature>
<evidence type="ECO:0000259" key="2">
    <source>
        <dbReference type="Pfam" id="PF14690"/>
    </source>
</evidence>
<dbReference type="InterPro" id="IPR029261">
    <property type="entry name" value="Transposase_Znf"/>
</dbReference>
<comment type="caution">
    <text evidence="3">The sequence shown here is derived from an EMBL/GenBank/DDBJ whole genome shotgun (WGS) entry which is preliminary data.</text>
</comment>
<reference evidence="3" key="2">
    <citation type="submission" date="2021-01" db="EMBL/GenBank/DDBJ databases">
        <authorList>
            <person name="Mieszkin S."/>
            <person name="Pouder E."/>
            <person name="Alain K."/>
        </authorList>
    </citation>
    <scope>NUCLEOTIDE SEQUENCE</scope>
    <source>
        <strain evidence="3">HW T2.11</strain>
    </source>
</reference>
<dbReference type="Pfam" id="PF01610">
    <property type="entry name" value="DDE_Tnp_ISL3"/>
    <property type="match status" value="2"/>
</dbReference>
<proteinExistence type="predicted"/>
<dbReference type="Pfam" id="PF14690">
    <property type="entry name" value="Zn_ribbon_ISL3"/>
    <property type="match status" value="1"/>
</dbReference>
<accession>A0A964E136</accession>
<name>A0A964E136_9PROT</name>
<protein>
    <submittedName>
        <fullName evidence="3">ISL3 family transposase</fullName>
    </submittedName>
</protein>
<reference evidence="3" key="1">
    <citation type="journal article" date="2021" name="Microorganisms">
        <title>Acidisoma silvae sp. nov. and Acidisomacellulosilytica sp. nov., Two Acidophilic Bacteria Isolated from Decaying Wood, Hydrolyzing Cellulose and Producing Poly-3-hydroxybutyrate.</title>
        <authorList>
            <person name="Mieszkin S."/>
            <person name="Pouder E."/>
            <person name="Uroz S."/>
            <person name="Simon-Colin C."/>
            <person name="Alain K."/>
        </authorList>
    </citation>
    <scope>NUCLEOTIDE SEQUENCE</scope>
    <source>
        <strain evidence="3">HW T2.11</strain>
    </source>
</reference>
<dbReference type="PANTHER" id="PTHR33498:SF1">
    <property type="entry name" value="TRANSPOSASE FOR INSERTION SEQUENCE ELEMENT IS1557"/>
    <property type="match status" value="1"/>
</dbReference>
<evidence type="ECO:0000259" key="1">
    <source>
        <dbReference type="Pfam" id="PF01610"/>
    </source>
</evidence>
<feature type="domain" description="Transposase IS204/IS1001/IS1096/IS1165 zinc-finger" evidence="2">
    <location>
        <begin position="44"/>
        <end position="87"/>
    </location>
</feature>
<feature type="domain" description="Transposase IS204/IS1001/IS1096/IS1165 DDE" evidence="1">
    <location>
        <begin position="165"/>
        <end position="264"/>
    </location>
</feature>
<keyword evidence="4" id="KW-1185">Reference proteome</keyword>
<dbReference type="InterPro" id="IPR047951">
    <property type="entry name" value="Transpos_ISL3"/>
</dbReference>
<sequence length="550" mass="62000">MDLRPWCCPVSQKVLPFISPTLKVTRVRPTAEAVMIEATGRERNARCPECSAPSRRLHSWYFRHLHDLPWQGRSVIIRVHGKRYYCLNRQCPRRTFAESLPDVAPRSSQRTARLRDLQRHFGLALGGEAGARLASRMSTPVSPDTLLRLASGRRITDVTPTPRVLGIDDWAWKRGRFYGTVLVDLETNKVIDLLPDREAATVAKWLTRHPGVEIVARDRAGAYSDGIRQGAPSAIQVADRWHLLRNLGDAVQALGARHNAAARRAASQVRSYLAAKQPLTTQKAVYAFPPAPTRAQRAGLASHSRREELHAEMVRLKNIGISTVQISGQLGIDRKTILRWQRLGYAPRWLQPKGDSILDPFKLYLGRRWSEGCRNATQLWRELNDLGFRGRPSLVREWATNIRRGKAQAPEIADLPLPPAWPVPSGYGLAHLLMADRRALSPEDSLFKRHLLAAEPALGAAIKWAKRMNRLLRRRGHDDLSQLLTDAAETPLARFAISLRRDYDAIHAAVTSPWTTSPVEGHVCRIKMLKRSMYGRAGFELLRARVLNLE</sequence>